<dbReference type="InterPro" id="IPR013022">
    <property type="entry name" value="Xyl_isomerase-like_TIM-brl"/>
</dbReference>
<dbReference type="Gene3D" id="3.20.20.150">
    <property type="entry name" value="Divalent-metal-dependent TIM barrel enzymes"/>
    <property type="match status" value="1"/>
</dbReference>
<protein>
    <submittedName>
        <fullName evidence="2">Sugar phosphate isomerase/epimerase</fullName>
    </submittedName>
</protein>
<dbReference type="GO" id="GO:0016853">
    <property type="term" value="F:isomerase activity"/>
    <property type="evidence" value="ECO:0007669"/>
    <property type="project" value="UniProtKB-KW"/>
</dbReference>
<accession>A0A4R4VMK2</accession>
<dbReference type="Pfam" id="PF01261">
    <property type="entry name" value="AP_endonuc_2"/>
    <property type="match status" value="1"/>
</dbReference>
<evidence type="ECO:0000313" key="2">
    <source>
        <dbReference type="EMBL" id="TDD05197.1"/>
    </source>
</evidence>
<gene>
    <name evidence="2" type="ORF">E1181_15975</name>
</gene>
<proteinExistence type="predicted"/>
<comment type="caution">
    <text evidence="2">The sequence shown here is derived from an EMBL/GenBank/DDBJ whole genome shotgun (WGS) entry which is preliminary data.</text>
</comment>
<dbReference type="InterPro" id="IPR036237">
    <property type="entry name" value="Xyl_isomerase-like_sf"/>
</dbReference>
<dbReference type="Proteomes" id="UP000295674">
    <property type="component" value="Unassembled WGS sequence"/>
</dbReference>
<dbReference type="AlphaFoldDB" id="A0A4R4VMK2"/>
<reference evidence="2 3" key="1">
    <citation type="submission" date="2019-03" db="EMBL/GenBank/DDBJ databases">
        <title>Draft genome sequences of novel Actinobacteria.</title>
        <authorList>
            <person name="Sahin N."/>
            <person name="Ay H."/>
            <person name="Saygin H."/>
        </authorList>
    </citation>
    <scope>NUCLEOTIDE SEQUENCE [LARGE SCALE GENOMIC DNA]</scope>
    <source>
        <strain evidence="2 3">16K309</strain>
    </source>
</reference>
<sequence length="285" mass="31933">MAVLGVQMMMVKQQVSEQGMFPVLRQLRDLGYDAVEVSQIPMDEANTADLEKGVTELGLDVGALSVALKRNAFATGDSLDTDFDKIVADCRRLGTRYVRIGMMPYEAMASKDACEAWAAECEEQARRLAGEGIALLYHNHHVDLAQFDGERIFDLVRRVAATVAFEVDLFWVQRGGMAPRDMLRQYSGVCKTIHVKDFRVLPLPPEAVDLIASGNPEDRAKFMTLFNTNVQFAEVGQGNMNWPDLLPAAELAGAEYFFVEQDDQYGRDPMDCLRDSREYLRSIGY</sequence>
<keyword evidence="2" id="KW-0413">Isomerase</keyword>
<name>A0A4R4VMK2_9PSEU</name>
<evidence type="ECO:0000259" key="1">
    <source>
        <dbReference type="Pfam" id="PF01261"/>
    </source>
</evidence>
<dbReference type="EMBL" id="SMKS01000025">
    <property type="protein sequence ID" value="TDD05197.1"/>
    <property type="molecule type" value="Genomic_DNA"/>
</dbReference>
<dbReference type="SUPFAM" id="SSF51658">
    <property type="entry name" value="Xylose isomerase-like"/>
    <property type="match status" value="1"/>
</dbReference>
<dbReference type="InterPro" id="IPR050312">
    <property type="entry name" value="IolE/XylAMocC-like"/>
</dbReference>
<dbReference type="PANTHER" id="PTHR12110:SF41">
    <property type="entry name" value="INOSOSE DEHYDRATASE"/>
    <property type="match status" value="1"/>
</dbReference>
<organism evidence="2 3">
    <name type="scientific">Saccharopolyspora terrae</name>
    <dbReference type="NCBI Taxonomy" id="2530384"/>
    <lineage>
        <taxon>Bacteria</taxon>
        <taxon>Bacillati</taxon>
        <taxon>Actinomycetota</taxon>
        <taxon>Actinomycetes</taxon>
        <taxon>Pseudonocardiales</taxon>
        <taxon>Pseudonocardiaceae</taxon>
        <taxon>Saccharopolyspora</taxon>
    </lineage>
</organism>
<keyword evidence="3" id="KW-1185">Reference proteome</keyword>
<evidence type="ECO:0000313" key="3">
    <source>
        <dbReference type="Proteomes" id="UP000295674"/>
    </source>
</evidence>
<dbReference type="PANTHER" id="PTHR12110">
    <property type="entry name" value="HYDROXYPYRUVATE ISOMERASE"/>
    <property type="match status" value="1"/>
</dbReference>
<feature type="domain" description="Xylose isomerase-like TIM barrel" evidence="1">
    <location>
        <begin position="24"/>
        <end position="282"/>
    </location>
</feature>
<dbReference type="RefSeq" id="WP_132675570.1">
    <property type="nucleotide sequence ID" value="NZ_SMKS01000025.1"/>
</dbReference>
<dbReference type="OrthoDB" id="9798407at2"/>